<comment type="caution">
    <text evidence="5">The sequence shown here is derived from an EMBL/GenBank/DDBJ whole genome shotgun (WGS) entry which is preliminary data.</text>
</comment>
<sequence>MTRLLTRLILPVIIVFMGVDLSAQCDISACPVAPCYCIKDTTVTSLRGTLYDDGGSENDYLPGESATAQVITYLFNIQPTNTPDTLALQFTFFDVEMSATCEYDHLEILDGGVSKGIYCGTDNPGIVYCTSGSATIRWYSDPNAVRPGFEMRWFADSIPDASTVPTPTGYCDASNEGDCGNGQGIYEVQMQGDKGGFTNNTDLQSCQDNQGYSDFSATHMAYISRGNVYELVTRSNDNGYFFGQMAVYVDWNEDFDFDDTGELVITQSTFTAGDVTPQTTPITVPDGTTDGIKRMRIRGHSTSNPIGPCGSIGLGETEDYTLIVGTPPPFCASAPVPADEAVDQCQKGIEFSWTSSPSGEPADGFKFSLGTDPLSPKDLVLDLDLGADTFYTYNGNLDAGTTYYWKVTPYNAQGDAKGCEVWSFTTSASGDPVPSIVYDRSALDTANTCAGGMDALFASVSGGAGSTIYAWDAEDNSRISPLDKDSTQFNSSTEGAVKVWITATDANGCFGTDTVVVITNPNANAGGSIVGDNMLCAQDDLSLSVASTVGNLQWQRNDGGGWLDISSATNASYGDNNPQGGISYRVIANTDFCVDTSDVLDVTVHPLTDAPDIVSPSGVFEFCDGDSLQLLSSVTNNNIWSNGSTDDETYAKVGGDLNLVFLDINACTSDVATVTLTKYDLPNKPLILEANNGEATLCEGLSAQLTTDVKGIIEWNGETSATDTFYVVSQAGPVYVTVTNANGCSATSDTVEVVERALPGKPTIVSSTGGADLCEGATMELTAQTTEDVYWNGDPSISSKKFTVSAGGDYFATAVSDFGCEKESDAFTVTLRPNPDQPVVTTDNGKDGFCEGDSILVNANVTTNVYWNGDPTIVGPSIYITVAGNVTATAISQFGCETTSEALQIQELPLPEKPIITYENGNLNSSVNRTDYLYQWYDGDGNAIDGATGPVLENSEDGDYYLIVIDPATGCENQSSTFTDIISLEGTNTIAVYPNPINAGDLIHIEASKEVEFKLMDNTGRILTAGSGNVVSTENLKSGIYQLLIKESSNAGIYTAKIVVR</sequence>
<dbReference type="SUPFAM" id="SSF49854">
    <property type="entry name" value="Spermadhesin, CUB domain"/>
    <property type="match status" value="1"/>
</dbReference>
<dbReference type="Gene3D" id="2.60.120.290">
    <property type="entry name" value="Spermadhesin, CUB domain"/>
    <property type="match status" value="1"/>
</dbReference>
<evidence type="ECO:0000259" key="4">
    <source>
        <dbReference type="PROSITE" id="PS01180"/>
    </source>
</evidence>
<dbReference type="SMART" id="SM00042">
    <property type="entry name" value="CUB"/>
    <property type="match status" value="1"/>
</dbReference>
<keyword evidence="6" id="KW-1185">Reference proteome</keyword>
<dbReference type="InterPro" id="IPR000859">
    <property type="entry name" value="CUB_dom"/>
</dbReference>
<dbReference type="PANTHER" id="PTHR24251">
    <property type="entry name" value="OVOCHYMASE-RELATED"/>
    <property type="match status" value="1"/>
</dbReference>
<dbReference type="OrthoDB" id="1652165at2"/>
<evidence type="ECO:0000256" key="2">
    <source>
        <dbReference type="ARBA" id="ARBA00022737"/>
    </source>
</evidence>
<dbReference type="NCBIfam" id="TIGR04183">
    <property type="entry name" value="Por_Secre_tail"/>
    <property type="match status" value="1"/>
</dbReference>
<feature type="domain" description="CUB" evidence="4">
    <location>
        <begin position="37"/>
        <end position="156"/>
    </location>
</feature>
<dbReference type="Pfam" id="PF00431">
    <property type="entry name" value="CUB"/>
    <property type="match status" value="1"/>
</dbReference>
<dbReference type="Gene3D" id="2.60.40.10">
    <property type="entry name" value="Immunoglobulins"/>
    <property type="match status" value="1"/>
</dbReference>
<evidence type="ECO:0000256" key="1">
    <source>
        <dbReference type="ARBA" id="ARBA00022729"/>
    </source>
</evidence>
<evidence type="ECO:0000313" key="5">
    <source>
        <dbReference type="EMBL" id="TXC85217.1"/>
    </source>
</evidence>
<name>A0A5C6VJ37_9FLAO</name>
<keyword evidence="3" id="KW-1015">Disulfide bond</keyword>
<keyword evidence="2" id="KW-0677">Repeat</keyword>
<protein>
    <submittedName>
        <fullName evidence="5">T9SS type A sorting domain-containing protein</fullName>
    </submittedName>
</protein>
<evidence type="ECO:0000256" key="3">
    <source>
        <dbReference type="ARBA" id="ARBA00023157"/>
    </source>
</evidence>
<dbReference type="CDD" id="cd00041">
    <property type="entry name" value="CUB"/>
    <property type="match status" value="1"/>
</dbReference>
<dbReference type="Pfam" id="PF20009">
    <property type="entry name" value="GEVED"/>
    <property type="match status" value="1"/>
</dbReference>
<dbReference type="AlphaFoldDB" id="A0A5C6VJ37"/>
<dbReference type="InterPro" id="IPR035914">
    <property type="entry name" value="Sperma_CUB_dom_sf"/>
</dbReference>
<gene>
    <name evidence="5" type="ORF">FRX97_00925</name>
</gene>
<evidence type="ECO:0000313" key="6">
    <source>
        <dbReference type="Proteomes" id="UP000321168"/>
    </source>
</evidence>
<keyword evidence="1" id="KW-0732">Signal</keyword>
<proteinExistence type="predicted"/>
<dbReference type="InterPro" id="IPR026444">
    <property type="entry name" value="Secre_tail"/>
</dbReference>
<organism evidence="5 6">
    <name type="scientific">Luteibaculum oceani</name>
    <dbReference type="NCBI Taxonomy" id="1294296"/>
    <lineage>
        <taxon>Bacteria</taxon>
        <taxon>Pseudomonadati</taxon>
        <taxon>Bacteroidota</taxon>
        <taxon>Flavobacteriia</taxon>
        <taxon>Flavobacteriales</taxon>
        <taxon>Luteibaculaceae</taxon>
        <taxon>Luteibaculum</taxon>
    </lineage>
</organism>
<accession>A0A5C6VJ37</accession>
<dbReference type="EMBL" id="VORB01000001">
    <property type="protein sequence ID" value="TXC85217.1"/>
    <property type="molecule type" value="Genomic_DNA"/>
</dbReference>
<dbReference type="PROSITE" id="PS01180">
    <property type="entry name" value="CUB"/>
    <property type="match status" value="1"/>
</dbReference>
<dbReference type="InterPro" id="IPR045474">
    <property type="entry name" value="GEVED"/>
</dbReference>
<dbReference type="RefSeq" id="WP_147012436.1">
    <property type="nucleotide sequence ID" value="NZ_VORB01000001.1"/>
</dbReference>
<reference evidence="5 6" key="1">
    <citation type="submission" date="2019-08" db="EMBL/GenBank/DDBJ databases">
        <title>Genome of Luteibaculum oceani JCM 18817.</title>
        <authorList>
            <person name="Bowman J.P."/>
        </authorList>
    </citation>
    <scope>NUCLEOTIDE SEQUENCE [LARGE SCALE GENOMIC DNA]</scope>
    <source>
        <strain evidence="5 6">JCM 18817</strain>
    </source>
</reference>
<dbReference type="Proteomes" id="UP000321168">
    <property type="component" value="Unassembled WGS sequence"/>
</dbReference>
<dbReference type="InterPro" id="IPR013783">
    <property type="entry name" value="Ig-like_fold"/>
</dbReference>